<dbReference type="AlphaFoldDB" id="A0A132MST2"/>
<dbReference type="Pfam" id="PF13386">
    <property type="entry name" value="DsbD_2"/>
    <property type="match status" value="1"/>
</dbReference>
<sequence>MLTPVAAFLAAKLVSHTLAGAALGLLGAAVQPGPRARAVLLVLAGILMAVFALDMLGVPAVRRITPRPPQAWGRRVRASAKSTSWATPAVLGFLTVLIPCGVTLSMELLAITSGSLLGGAAVMAGFVLGTSPLFVALGYVLRASTRILQGRLTLAAGVLVLAVAAWTVTSGLRLGGWLPGDAVVATNTGQAVQITTDNQQIITIRAEETSYEPTTVLARAGLPTTLVIRTDNAQGCTRTFVIPALGVQQILPETGDTRINLGTPKAGTLDYSCGMGMYGGRITFQETTP</sequence>
<comment type="caution">
    <text evidence="4">The sequence shown here is derived from an EMBL/GenBank/DDBJ whole genome shotgun (WGS) entry which is preliminary data.</text>
</comment>
<gene>
    <name evidence="4" type="ORF">LI90_1929</name>
</gene>
<dbReference type="Pfam" id="PF13473">
    <property type="entry name" value="Cupredoxin_1"/>
    <property type="match status" value="1"/>
</dbReference>
<keyword evidence="1" id="KW-0472">Membrane</keyword>
<keyword evidence="1" id="KW-0812">Transmembrane</keyword>
<organism evidence="4 5">
    <name type="scientific">Carbonactinospora thermoautotrophica</name>
    <dbReference type="NCBI Taxonomy" id="1469144"/>
    <lineage>
        <taxon>Bacteria</taxon>
        <taxon>Bacillati</taxon>
        <taxon>Actinomycetota</taxon>
        <taxon>Actinomycetes</taxon>
        <taxon>Kitasatosporales</taxon>
        <taxon>Carbonactinosporaceae</taxon>
        <taxon>Carbonactinospora</taxon>
    </lineage>
</organism>
<evidence type="ECO:0000313" key="5">
    <source>
        <dbReference type="Proteomes" id="UP000070188"/>
    </source>
</evidence>
<feature type="transmembrane region" description="Helical" evidence="1">
    <location>
        <begin position="82"/>
        <end position="104"/>
    </location>
</feature>
<dbReference type="Gene3D" id="2.60.40.420">
    <property type="entry name" value="Cupredoxins - blue copper proteins"/>
    <property type="match status" value="1"/>
</dbReference>
<proteinExistence type="predicted"/>
<dbReference type="PANTHER" id="PTHR42208:SF1">
    <property type="entry name" value="HEAVY METAL TRANSPORTER"/>
    <property type="match status" value="1"/>
</dbReference>
<feature type="transmembrane region" description="Helical" evidence="1">
    <location>
        <begin position="152"/>
        <end position="169"/>
    </location>
</feature>
<dbReference type="Proteomes" id="UP000070188">
    <property type="component" value="Unassembled WGS sequence"/>
</dbReference>
<dbReference type="STRING" id="1469144.LI90_1929"/>
<dbReference type="InterPro" id="IPR008972">
    <property type="entry name" value="Cupredoxin"/>
</dbReference>
<evidence type="ECO:0000259" key="2">
    <source>
        <dbReference type="Pfam" id="PF13386"/>
    </source>
</evidence>
<dbReference type="InterPro" id="IPR028096">
    <property type="entry name" value="EfeO_Cupredoxin"/>
</dbReference>
<evidence type="ECO:0008006" key="6">
    <source>
        <dbReference type="Google" id="ProtNLM"/>
    </source>
</evidence>
<accession>A0A132MST2</accession>
<dbReference type="PATRIC" id="fig|1469144.10.peg.2088"/>
<reference evidence="5" key="1">
    <citation type="submission" date="2015-04" db="EMBL/GenBank/DDBJ databases">
        <title>Physiological reanalysis, assessment of diazotrophy, and genome sequences of multiple isolates of Streptomyces thermoautotrophicus.</title>
        <authorList>
            <person name="MacKellar D.C."/>
            <person name="Lieber L."/>
            <person name="Norman J."/>
            <person name="Bolger A."/>
            <person name="Tobin C."/>
            <person name="Murray J.W."/>
            <person name="Chang R."/>
            <person name="Ford T."/>
            <person name="Nguyen P.Q."/>
            <person name="Woodward J."/>
            <person name="Permingeat H."/>
            <person name="Joshi N.S."/>
            <person name="Silver P.A."/>
            <person name="Usadel B."/>
            <person name="Rutherford A.W."/>
            <person name="Friesen M."/>
            <person name="Prell J."/>
        </authorList>
    </citation>
    <scope>NUCLEOTIDE SEQUENCE [LARGE SCALE GENOMIC DNA]</scope>
    <source>
        <strain evidence="5">H1</strain>
    </source>
</reference>
<name>A0A132MST2_9ACTN</name>
<dbReference type="InterPro" id="IPR039447">
    <property type="entry name" value="UreH-like_TM_dom"/>
</dbReference>
<dbReference type="PANTHER" id="PTHR42208">
    <property type="entry name" value="HEAVY METAL TRANSPORTER-RELATED"/>
    <property type="match status" value="1"/>
</dbReference>
<dbReference type="SUPFAM" id="SSF49503">
    <property type="entry name" value="Cupredoxins"/>
    <property type="match status" value="1"/>
</dbReference>
<feature type="transmembrane region" description="Helical" evidence="1">
    <location>
        <begin position="38"/>
        <end position="61"/>
    </location>
</feature>
<keyword evidence="5" id="KW-1185">Reference proteome</keyword>
<feature type="domain" description="EfeO-type cupredoxin-like" evidence="3">
    <location>
        <begin position="196"/>
        <end position="283"/>
    </location>
</feature>
<dbReference type="EMBL" id="LAXD01000001">
    <property type="protein sequence ID" value="KWX00901.1"/>
    <property type="molecule type" value="Genomic_DNA"/>
</dbReference>
<keyword evidence="1" id="KW-1133">Transmembrane helix</keyword>
<feature type="domain" description="Urease accessory protein UreH-like transmembrane" evidence="2">
    <location>
        <begin position="6"/>
        <end position="166"/>
    </location>
</feature>
<evidence type="ECO:0000259" key="3">
    <source>
        <dbReference type="Pfam" id="PF13473"/>
    </source>
</evidence>
<protein>
    <recommendedName>
        <fullName evidence="6">Sulfite exporter TauE/SafE family protein</fullName>
    </recommendedName>
</protein>
<evidence type="ECO:0000313" key="4">
    <source>
        <dbReference type="EMBL" id="KWX00901.1"/>
    </source>
</evidence>
<feature type="transmembrane region" description="Helical" evidence="1">
    <location>
        <begin position="116"/>
        <end position="140"/>
    </location>
</feature>
<evidence type="ECO:0000256" key="1">
    <source>
        <dbReference type="SAM" id="Phobius"/>
    </source>
</evidence>